<dbReference type="Pfam" id="PF04909">
    <property type="entry name" value="Amidohydro_2"/>
    <property type="match status" value="1"/>
</dbReference>
<organism evidence="3 4">
    <name type="scientific">Niabella digestorum</name>
    <dbReference type="NCBI Taxonomy" id="3117701"/>
    <lineage>
        <taxon>Bacteria</taxon>
        <taxon>Pseudomonadati</taxon>
        <taxon>Bacteroidota</taxon>
        <taxon>Chitinophagia</taxon>
        <taxon>Chitinophagales</taxon>
        <taxon>Chitinophagaceae</taxon>
        <taxon>Niabella</taxon>
    </lineage>
</organism>
<dbReference type="Gene3D" id="3.20.20.140">
    <property type="entry name" value="Metal-dependent hydrolases"/>
    <property type="match status" value="1"/>
</dbReference>
<dbReference type="SUPFAM" id="SSF51556">
    <property type="entry name" value="Metallo-dependent hydrolases"/>
    <property type="match status" value="1"/>
</dbReference>
<proteinExistence type="inferred from homology"/>
<name>A0ABU7RJJ4_9BACT</name>
<dbReference type="PANTHER" id="PTHR43569">
    <property type="entry name" value="AMIDOHYDROLASE"/>
    <property type="match status" value="1"/>
</dbReference>
<feature type="domain" description="Amidohydrolase-related" evidence="2">
    <location>
        <begin position="3"/>
        <end position="281"/>
    </location>
</feature>
<accession>A0ABU7RJJ4</accession>
<dbReference type="Proteomes" id="UP001357452">
    <property type="component" value="Unassembled WGS sequence"/>
</dbReference>
<gene>
    <name evidence="3" type="ORF">V2H41_11775</name>
</gene>
<reference evidence="3 4" key="1">
    <citation type="submission" date="2024-01" db="EMBL/GenBank/DDBJ databases">
        <title>Niabella digestum sp. nov., isolated from waste digestion system.</title>
        <authorList>
            <person name="Zhang L."/>
        </authorList>
    </citation>
    <scope>NUCLEOTIDE SEQUENCE [LARGE SCALE GENOMIC DNA]</scope>
    <source>
        <strain evidence="3 4">A18</strain>
    </source>
</reference>
<dbReference type="EMBL" id="JAZGLY010000007">
    <property type="protein sequence ID" value="MEE6187952.1"/>
    <property type="molecule type" value="Genomic_DNA"/>
</dbReference>
<comment type="caution">
    <text evidence="3">The sequence shown here is derived from an EMBL/GenBank/DDBJ whole genome shotgun (WGS) entry which is preliminary data.</text>
</comment>
<dbReference type="InterPro" id="IPR032466">
    <property type="entry name" value="Metal_Hydrolase"/>
</dbReference>
<sequence>MIIDTHVHIWNLQRSSYAWLEHADPLLRTTYDLNMLAPSIETTGVNGGVLVQADITWEDTELMLETARSSDWVKGVVGWLPLTDVERTAELLETVVSREPYFKGVRHLIHDEQDDRWLLQPQVIESLKLLATHGIPYDVVGIKVNHIRTALQVAEQVPELRMVFDHLNQPSIASNERFGEWGIWMKEAAKHSNFYVKISGMGTTAGKHNFSADNVKPYIEFALNEFGTERCFCGGDWPVSLLASDYETVWNIYKKAINDLISEEEVRRGIYSDNAIAFYNLNL</sequence>
<evidence type="ECO:0000313" key="3">
    <source>
        <dbReference type="EMBL" id="MEE6187952.1"/>
    </source>
</evidence>
<dbReference type="PANTHER" id="PTHR43569:SF2">
    <property type="entry name" value="AMIDOHYDROLASE-RELATED DOMAIN-CONTAINING PROTEIN"/>
    <property type="match status" value="1"/>
</dbReference>
<evidence type="ECO:0000259" key="2">
    <source>
        <dbReference type="Pfam" id="PF04909"/>
    </source>
</evidence>
<dbReference type="RefSeq" id="WP_330975357.1">
    <property type="nucleotide sequence ID" value="NZ_JAZGLY010000007.1"/>
</dbReference>
<dbReference type="InterPro" id="IPR006680">
    <property type="entry name" value="Amidohydro-rel"/>
</dbReference>
<keyword evidence="4" id="KW-1185">Reference proteome</keyword>
<evidence type="ECO:0000313" key="4">
    <source>
        <dbReference type="Proteomes" id="UP001357452"/>
    </source>
</evidence>
<evidence type="ECO:0000256" key="1">
    <source>
        <dbReference type="ARBA" id="ARBA00038310"/>
    </source>
</evidence>
<comment type="similarity">
    <text evidence="1">Belongs to the metallo-dependent hydrolases superfamily.</text>
</comment>
<dbReference type="InterPro" id="IPR052350">
    <property type="entry name" value="Metallo-dep_Lactonases"/>
</dbReference>
<protein>
    <submittedName>
        <fullName evidence="3">Amidohydrolase family protein</fullName>
    </submittedName>
</protein>